<dbReference type="AlphaFoldDB" id="A0A7R9FZD0"/>
<protein>
    <submittedName>
        <fullName evidence="2">Uncharacterized protein</fullName>
    </submittedName>
</protein>
<name>A0A7R9FZD0_TIMSH</name>
<evidence type="ECO:0000313" key="2">
    <source>
        <dbReference type="EMBL" id="CAD7261101.1"/>
    </source>
</evidence>
<accession>A0A7R9FZD0</accession>
<proteinExistence type="predicted"/>
<evidence type="ECO:0000256" key="1">
    <source>
        <dbReference type="SAM" id="MobiDB-lite"/>
    </source>
</evidence>
<organism evidence="2">
    <name type="scientific">Timema shepardi</name>
    <name type="common">Walking stick</name>
    <dbReference type="NCBI Taxonomy" id="629360"/>
    <lineage>
        <taxon>Eukaryota</taxon>
        <taxon>Metazoa</taxon>
        <taxon>Ecdysozoa</taxon>
        <taxon>Arthropoda</taxon>
        <taxon>Hexapoda</taxon>
        <taxon>Insecta</taxon>
        <taxon>Pterygota</taxon>
        <taxon>Neoptera</taxon>
        <taxon>Polyneoptera</taxon>
        <taxon>Phasmatodea</taxon>
        <taxon>Timematodea</taxon>
        <taxon>Timematoidea</taxon>
        <taxon>Timematidae</taxon>
        <taxon>Timema</taxon>
    </lineage>
</organism>
<gene>
    <name evidence="2" type="ORF">TSIB3V08_LOCUS5250</name>
</gene>
<sequence>MRHVMRIEEDRKPCRTNRRVEDLLEDHGQDGWTKRRRTWKLKERTGDVWRGRNLERSTGMEEDVSDDPQRQKYLMMMMMMMIEMTCLKKLFYERVLKLISFNNLSKRVQIFKCLSRLRHVVRLKLKGNIDISWRLTWDVGRNFYRASCSAGSTGRGTASYYPFGLYALSTNYSNGLGIGKVELEEVNPHLRGGRVENHLGKTILSSPDRDSNLDLPVLSSRDQHD</sequence>
<dbReference type="EMBL" id="OC002006">
    <property type="protein sequence ID" value="CAD7261101.1"/>
    <property type="molecule type" value="Genomic_DNA"/>
</dbReference>
<reference evidence="2" key="1">
    <citation type="submission" date="2020-11" db="EMBL/GenBank/DDBJ databases">
        <authorList>
            <person name="Tran Van P."/>
        </authorList>
    </citation>
    <scope>NUCLEOTIDE SEQUENCE</scope>
</reference>
<feature type="region of interest" description="Disordered" evidence="1">
    <location>
        <begin position="201"/>
        <end position="225"/>
    </location>
</feature>